<evidence type="ECO:0000259" key="8">
    <source>
        <dbReference type="Pfam" id="PF02608"/>
    </source>
</evidence>
<evidence type="ECO:0000313" key="10">
    <source>
        <dbReference type="Proteomes" id="UP000297951"/>
    </source>
</evidence>
<dbReference type="InterPro" id="IPR050957">
    <property type="entry name" value="BMP_lipoprotein"/>
</dbReference>
<comment type="subcellular location">
    <subcellularLocation>
        <location evidence="1">Cell membrane</location>
        <topology evidence="1">Lipid-anchor</topology>
    </subcellularLocation>
</comment>
<dbReference type="PANTHER" id="PTHR34296">
    <property type="entry name" value="TRANSCRIPTIONAL ACTIVATOR PROTEIN MED"/>
    <property type="match status" value="1"/>
</dbReference>
<reference evidence="9 10" key="1">
    <citation type="submission" date="2019-03" db="EMBL/GenBank/DDBJ databases">
        <title>Diversity of the mouse oral microbiome.</title>
        <authorList>
            <person name="Joseph S."/>
            <person name="Aduse-Opoku J."/>
            <person name="Curtis M."/>
            <person name="Wade W."/>
            <person name="Hashim A."/>
        </authorList>
    </citation>
    <scope>NUCLEOTIDE SEQUENCE [LARGE SCALE GENOMIC DNA]</scope>
    <source>
        <strain evidence="10">irhom_31</strain>
    </source>
</reference>
<dbReference type="SUPFAM" id="SSF53822">
    <property type="entry name" value="Periplasmic binding protein-like I"/>
    <property type="match status" value="1"/>
</dbReference>
<feature type="domain" description="ABC transporter substrate-binding protein PnrA-like" evidence="8">
    <location>
        <begin position="56"/>
        <end position="365"/>
    </location>
</feature>
<evidence type="ECO:0000256" key="4">
    <source>
        <dbReference type="ARBA" id="ARBA00022729"/>
    </source>
</evidence>
<evidence type="ECO:0000256" key="3">
    <source>
        <dbReference type="ARBA" id="ARBA00022475"/>
    </source>
</evidence>
<feature type="signal peptide" evidence="7">
    <location>
        <begin position="1"/>
        <end position="28"/>
    </location>
</feature>
<evidence type="ECO:0000256" key="1">
    <source>
        <dbReference type="ARBA" id="ARBA00004193"/>
    </source>
</evidence>
<dbReference type="GO" id="GO:0005886">
    <property type="term" value="C:plasma membrane"/>
    <property type="evidence" value="ECO:0007669"/>
    <property type="project" value="UniProtKB-SubCell"/>
</dbReference>
<proteinExistence type="inferred from homology"/>
<evidence type="ECO:0000256" key="2">
    <source>
        <dbReference type="ARBA" id="ARBA00008610"/>
    </source>
</evidence>
<organism evidence="9 10">
    <name type="scientific">Rothia nasimurium</name>
    <dbReference type="NCBI Taxonomy" id="85336"/>
    <lineage>
        <taxon>Bacteria</taxon>
        <taxon>Bacillati</taxon>
        <taxon>Actinomycetota</taxon>
        <taxon>Actinomycetes</taxon>
        <taxon>Micrococcales</taxon>
        <taxon>Micrococcaceae</taxon>
        <taxon>Rothia</taxon>
    </lineage>
</organism>
<feature type="chain" id="PRO_5038926209" evidence="7">
    <location>
        <begin position="29"/>
        <end position="372"/>
    </location>
</feature>
<keyword evidence="5" id="KW-0472">Membrane</keyword>
<dbReference type="STRING" id="85336.A7979_06495"/>
<dbReference type="InterPro" id="IPR003760">
    <property type="entry name" value="PnrA-like"/>
</dbReference>
<keyword evidence="4 7" id="KW-0732">Signal</keyword>
<gene>
    <name evidence="9" type="ORF">E4U03_01160</name>
</gene>
<comment type="caution">
    <text evidence="9">The sequence shown here is derived from an EMBL/GenBank/DDBJ whole genome shotgun (WGS) entry which is preliminary data.</text>
</comment>
<dbReference type="OrthoDB" id="9784230at2"/>
<dbReference type="Proteomes" id="UP000297951">
    <property type="component" value="Unassembled WGS sequence"/>
</dbReference>
<dbReference type="Pfam" id="PF02608">
    <property type="entry name" value="Bmp"/>
    <property type="match status" value="1"/>
</dbReference>
<dbReference type="AlphaFoldDB" id="A0A4Y9F7K0"/>
<comment type="similarity">
    <text evidence="2">Belongs to the BMP lipoprotein family.</text>
</comment>
<keyword evidence="6" id="KW-0449">Lipoprotein</keyword>
<keyword evidence="3" id="KW-1003">Cell membrane</keyword>
<evidence type="ECO:0000256" key="6">
    <source>
        <dbReference type="ARBA" id="ARBA00023288"/>
    </source>
</evidence>
<dbReference type="CDD" id="cd06354">
    <property type="entry name" value="PBP1_PrnA-like"/>
    <property type="match status" value="1"/>
</dbReference>
<evidence type="ECO:0000256" key="5">
    <source>
        <dbReference type="ARBA" id="ARBA00023136"/>
    </source>
</evidence>
<sequence>MKRTSMSLTRKHLASTGSLLGISALLLAGCGAAPEASSSSSTSSGSNDYLGCIVSDFGGFQDKSFNQNSYKGLKDAVAEYGIKYRDAESTTETEYAPNLDQMVQSGCNLTITVGFGLADATKEVAEANPDMHFTIVDDNSIELDNVRPIVFDTAQAAFQAGYLAAAQTKTGKVATYGGMEFPTVTIFMDGFAQGVAYYNEQKGANVEVLGWNTEAQSGTFTGDFEDATKGKTNTQNFLDQGADIILPVAGPVGSGTLEAVKEYNATSPENLASVIWVDADGVETNPDFQDIILTSIMKKMDAAITETIKSDMDGNFTSDAYIGTLENDGVGLAPFHSFESAVSDETKAELDKIKEDIISGTIKVETAGTPTA</sequence>
<protein>
    <submittedName>
        <fullName evidence="9">BMP family ABC transporter substrate-binding protein</fullName>
    </submittedName>
</protein>
<dbReference type="PANTHER" id="PTHR34296:SF2">
    <property type="entry name" value="ABC TRANSPORTER GUANOSINE-BINDING PROTEIN NUPN"/>
    <property type="match status" value="1"/>
</dbReference>
<dbReference type="InterPro" id="IPR028082">
    <property type="entry name" value="Peripla_BP_I"/>
</dbReference>
<name>A0A4Y9F7K0_9MICC</name>
<dbReference type="PROSITE" id="PS51257">
    <property type="entry name" value="PROKAR_LIPOPROTEIN"/>
    <property type="match status" value="1"/>
</dbReference>
<evidence type="ECO:0000256" key="7">
    <source>
        <dbReference type="SAM" id="SignalP"/>
    </source>
</evidence>
<dbReference type="EMBL" id="SPQC01000003">
    <property type="protein sequence ID" value="TFU23974.1"/>
    <property type="molecule type" value="Genomic_DNA"/>
</dbReference>
<evidence type="ECO:0000313" key="9">
    <source>
        <dbReference type="EMBL" id="TFU23974.1"/>
    </source>
</evidence>
<accession>A0A4Y9F7K0</accession>
<dbReference type="Gene3D" id="3.40.50.2300">
    <property type="match status" value="2"/>
</dbReference>